<proteinExistence type="predicted"/>
<sequence length="61" mass="6856">MSKARVSVNKNKMGRPATGIGQMIGVRLHSEDLQLLDQWILANDPEISRPEAMRRILRSVA</sequence>
<comment type="caution">
    <text evidence="1">The sequence shown here is derived from an EMBL/GenBank/DDBJ whole genome shotgun (WGS) entry which is preliminary data.</text>
</comment>
<dbReference type="RefSeq" id="WP_127613235.1">
    <property type="nucleotide sequence ID" value="NZ_RXOL01000006.1"/>
</dbReference>
<reference evidence="1 2" key="1">
    <citation type="submission" date="2018-12" db="EMBL/GenBank/DDBJ databases">
        <title>Croceicoccus ponticola sp. nov., a lipolytic bacterium isolated from seawater.</title>
        <authorList>
            <person name="Yoon J.-H."/>
        </authorList>
    </citation>
    <scope>NUCLEOTIDE SEQUENCE [LARGE SCALE GENOMIC DNA]</scope>
    <source>
        <strain evidence="1 2">GM-16</strain>
    </source>
</reference>
<dbReference type="OrthoDB" id="7452585at2"/>
<dbReference type="Proteomes" id="UP000283003">
    <property type="component" value="Unassembled WGS sequence"/>
</dbReference>
<evidence type="ECO:0000313" key="1">
    <source>
        <dbReference type="EMBL" id="RVQ65724.1"/>
    </source>
</evidence>
<gene>
    <name evidence="1" type="ORF">EKN06_12375</name>
</gene>
<accession>A0A437GVA0</accession>
<dbReference type="AlphaFoldDB" id="A0A437GVA0"/>
<dbReference type="EMBL" id="RXOL01000006">
    <property type="protein sequence ID" value="RVQ65724.1"/>
    <property type="molecule type" value="Genomic_DNA"/>
</dbReference>
<protein>
    <submittedName>
        <fullName evidence="1">Uncharacterized protein</fullName>
    </submittedName>
</protein>
<keyword evidence="2" id="KW-1185">Reference proteome</keyword>
<organism evidence="1 2">
    <name type="scientific">Croceicoccus ponticola</name>
    <dbReference type="NCBI Taxonomy" id="2217664"/>
    <lineage>
        <taxon>Bacteria</taxon>
        <taxon>Pseudomonadati</taxon>
        <taxon>Pseudomonadota</taxon>
        <taxon>Alphaproteobacteria</taxon>
        <taxon>Sphingomonadales</taxon>
        <taxon>Erythrobacteraceae</taxon>
        <taxon>Croceicoccus</taxon>
    </lineage>
</organism>
<name>A0A437GVA0_9SPHN</name>
<evidence type="ECO:0000313" key="2">
    <source>
        <dbReference type="Proteomes" id="UP000283003"/>
    </source>
</evidence>